<dbReference type="Pfam" id="PF22638">
    <property type="entry name" value="FlgK_D1"/>
    <property type="match status" value="1"/>
</dbReference>
<dbReference type="Pfam" id="PF06429">
    <property type="entry name" value="Flg_bbr_C"/>
    <property type="match status" value="1"/>
</dbReference>
<evidence type="ECO:0000259" key="8">
    <source>
        <dbReference type="Pfam" id="PF21158"/>
    </source>
</evidence>
<dbReference type="NCBIfam" id="TIGR02492">
    <property type="entry name" value="flgK_ends"/>
    <property type="match status" value="1"/>
</dbReference>
<evidence type="ECO:0000256" key="4">
    <source>
        <dbReference type="ARBA" id="ARBA00022525"/>
    </source>
</evidence>
<evidence type="ECO:0000256" key="5">
    <source>
        <dbReference type="ARBA" id="ARBA00023143"/>
    </source>
</evidence>
<gene>
    <name evidence="10" type="primary">flgK_8</name>
    <name evidence="10" type="ORF">GALL_277470</name>
</gene>
<feature type="domain" description="Flagellar hook-associated protein 1 D2-like" evidence="8">
    <location>
        <begin position="349"/>
        <end position="415"/>
    </location>
</feature>
<name>A0A1J5RLE9_9ZZZZ</name>
<dbReference type="EMBL" id="MLJW01000295">
    <property type="protein sequence ID" value="OIQ90355.1"/>
    <property type="molecule type" value="Genomic_DNA"/>
</dbReference>
<evidence type="ECO:0000256" key="3">
    <source>
        <dbReference type="ARBA" id="ARBA00009677"/>
    </source>
</evidence>
<dbReference type="Pfam" id="PF00460">
    <property type="entry name" value="Flg_bb_rod"/>
    <property type="match status" value="1"/>
</dbReference>
<feature type="domain" description="Flagellar basal body rod protein N-terminal" evidence="6">
    <location>
        <begin position="11"/>
        <end position="37"/>
    </location>
</feature>
<accession>A0A1J5RLE9</accession>
<dbReference type="InterPro" id="IPR001444">
    <property type="entry name" value="Flag_bb_rod_N"/>
</dbReference>
<dbReference type="GO" id="GO:0005198">
    <property type="term" value="F:structural molecule activity"/>
    <property type="evidence" value="ECO:0007669"/>
    <property type="project" value="InterPro"/>
</dbReference>
<dbReference type="PANTHER" id="PTHR30033">
    <property type="entry name" value="FLAGELLAR HOOK-ASSOCIATED PROTEIN 1"/>
    <property type="match status" value="1"/>
</dbReference>
<keyword evidence="5" id="KW-0975">Bacterial flagellum</keyword>
<dbReference type="InterPro" id="IPR019776">
    <property type="entry name" value="Flagellar_basal_body_rod_CS"/>
</dbReference>
<evidence type="ECO:0000259" key="6">
    <source>
        <dbReference type="Pfam" id="PF00460"/>
    </source>
</evidence>
<dbReference type="GO" id="GO:0044780">
    <property type="term" value="P:bacterial-type flagellum assembly"/>
    <property type="evidence" value="ECO:0007669"/>
    <property type="project" value="InterPro"/>
</dbReference>
<dbReference type="GO" id="GO:0009424">
    <property type="term" value="C:bacterial-type flagellum hook"/>
    <property type="evidence" value="ECO:0007669"/>
    <property type="project" value="InterPro"/>
</dbReference>
<feature type="domain" description="Flagellar hook-associated protein FlgK helical" evidence="9">
    <location>
        <begin position="98"/>
        <end position="325"/>
    </location>
</feature>
<dbReference type="InterPro" id="IPR053927">
    <property type="entry name" value="FlgK_helical"/>
</dbReference>
<comment type="caution">
    <text evidence="10">The sequence shown here is derived from an EMBL/GenBank/DDBJ whole genome shotgun (WGS) entry which is preliminary data.</text>
</comment>
<dbReference type="InterPro" id="IPR002371">
    <property type="entry name" value="FlgK"/>
</dbReference>
<dbReference type="Pfam" id="PF21158">
    <property type="entry name" value="flgK_1st_1"/>
    <property type="match status" value="1"/>
</dbReference>
<proteinExistence type="inferred from homology"/>
<dbReference type="PANTHER" id="PTHR30033:SF1">
    <property type="entry name" value="FLAGELLAR HOOK-ASSOCIATED PROTEIN 1"/>
    <property type="match status" value="1"/>
</dbReference>
<keyword evidence="4" id="KW-0964">Secreted</keyword>
<evidence type="ECO:0000256" key="2">
    <source>
        <dbReference type="ARBA" id="ARBA00004613"/>
    </source>
</evidence>
<keyword evidence="10" id="KW-0966">Cell projection</keyword>
<feature type="domain" description="Flagellar basal-body/hook protein C-terminal" evidence="7">
    <location>
        <begin position="631"/>
        <end position="669"/>
    </location>
</feature>
<evidence type="ECO:0000256" key="1">
    <source>
        <dbReference type="ARBA" id="ARBA00004365"/>
    </source>
</evidence>
<keyword evidence="10" id="KW-0969">Cilium</keyword>
<organism evidence="10">
    <name type="scientific">mine drainage metagenome</name>
    <dbReference type="NCBI Taxonomy" id="410659"/>
    <lineage>
        <taxon>unclassified sequences</taxon>
        <taxon>metagenomes</taxon>
        <taxon>ecological metagenomes</taxon>
    </lineage>
</organism>
<dbReference type="GO" id="GO:0005576">
    <property type="term" value="C:extracellular region"/>
    <property type="evidence" value="ECO:0007669"/>
    <property type="project" value="UniProtKB-SubCell"/>
</dbReference>
<evidence type="ECO:0000259" key="9">
    <source>
        <dbReference type="Pfam" id="PF22638"/>
    </source>
</evidence>
<dbReference type="PROSITE" id="PS00588">
    <property type="entry name" value="FLAGELLA_BB_ROD"/>
    <property type="match status" value="1"/>
</dbReference>
<comment type="similarity">
    <text evidence="3">Belongs to the flagella basal body rod proteins family.</text>
</comment>
<comment type="subcellular location">
    <subcellularLocation>
        <location evidence="1">Bacterial flagellum</location>
    </subcellularLocation>
    <subcellularLocation>
        <location evidence="2">Secreted</location>
    </subcellularLocation>
</comment>
<dbReference type="SUPFAM" id="SSF64518">
    <property type="entry name" value="Phase 1 flagellin"/>
    <property type="match status" value="2"/>
</dbReference>
<dbReference type="AlphaFoldDB" id="A0A1J5RLE9"/>
<dbReference type="InterPro" id="IPR010930">
    <property type="entry name" value="Flg_bb/hook_C_dom"/>
</dbReference>
<dbReference type="PRINTS" id="PR01005">
    <property type="entry name" value="FLGHOOKAP1"/>
</dbReference>
<evidence type="ECO:0000259" key="7">
    <source>
        <dbReference type="Pfam" id="PF06429"/>
    </source>
</evidence>
<keyword evidence="10" id="KW-0282">Flagellum</keyword>
<reference evidence="10" key="1">
    <citation type="submission" date="2016-10" db="EMBL/GenBank/DDBJ databases">
        <title>Sequence of Gallionella enrichment culture.</title>
        <authorList>
            <person name="Poehlein A."/>
            <person name="Muehling M."/>
            <person name="Daniel R."/>
        </authorList>
    </citation>
    <scope>NUCLEOTIDE SEQUENCE</scope>
</reference>
<evidence type="ECO:0000313" key="10">
    <source>
        <dbReference type="EMBL" id="OIQ90355.1"/>
    </source>
</evidence>
<protein>
    <submittedName>
        <fullName evidence="10">Flagellar hook-associated protein 1</fullName>
    </submittedName>
</protein>
<sequence>MSGISGLVSSALTGLEASQQALQVTGNNIANVSTAGYNREQANQTTALSTLVGGLYLGNGTQIASVTRNYNAYMQSQVWSTTATASGASTYNSQLQPIVQLLAGTGTGMSTAINQFFASGVAGVAANPSDAASRQAMLGQAEQLAQTVQSTATQLQQVGNGINQQLAQGVDLVNNLTSQIAKLNNQIAIQSSTGAAPNTLLDQQGALIEQLAGQVGVTVLQQGNQFNVYAGNGQALVVGNQSFQLTTKANPYDSSQTEVAYAATGQIISQNLSGGAIGGLLNLRNQVLIPAQNQLGLIADGLATAMNQQQSLGLTTAGTSGSAMFSYGQPQVLASSLNSDYGASGTTYPSASVVAASGLTGSDYKAQWDGSQWTVTNLNTGSVVVSGVASGSVSFDGLSVNLPASGSVAKNDSFESMPTRIGALDFKALLSDPSSVAAASPYVSSQGQLSSGALVNTNLGNMTLSAGAYSSGSAGIGLVLSGSIGSPPATLQVQLTSGGTTGSVGFVVTSGAGSVIGSGSVSMGGSGTVIGIAYPGTPAGSKGYWTVDLSGSVASSGDAFTLQPGGAGNGGNAQAMAALQSAKTLSSGTASLQDAYAQLASKVATQGGQAQTALSAATALAAQANASQQSYSGVNLDQEATNLIQYQQAYQAAAKAIQIGSSLFSTLLQAVG</sequence>
<dbReference type="InterPro" id="IPR049119">
    <property type="entry name" value="FlgK_D2-like"/>
</dbReference>